<dbReference type="PROSITE" id="PS50103">
    <property type="entry name" value="ZF_C3H1"/>
    <property type="match status" value="1"/>
</dbReference>
<feature type="domain" description="C3H1-type" evidence="7">
    <location>
        <begin position="184"/>
        <end position="212"/>
    </location>
</feature>
<feature type="domain" description="RING-type" evidence="6">
    <location>
        <begin position="255"/>
        <end position="293"/>
    </location>
</feature>
<keyword evidence="8" id="KW-1185">Reference proteome</keyword>
<dbReference type="GO" id="GO:0034247">
    <property type="term" value="P:snoRNA splicing"/>
    <property type="evidence" value="ECO:0007669"/>
    <property type="project" value="TreeGrafter"/>
</dbReference>
<dbReference type="Gene3D" id="4.10.1000.10">
    <property type="entry name" value="Zinc finger, CCCH-type"/>
    <property type="match status" value="1"/>
</dbReference>
<dbReference type="InterPro" id="IPR039971">
    <property type="entry name" value="CWC24-like"/>
</dbReference>
<sequence length="335" mass="37810">MADKSVSSGSLFRVRNRKRQQSVRRKQNTDEQSSGSDEGKDELVVKSGNKRRARQNPMIQSTNKKKLMANNCSSSDSEAEEVESKVEVVEAFKSSGNAERAGPSDMGATAISEIDTETDRDAQAQFERVQAVLKEGVDDKIYRGAALYGAKEKSDTAKGKASSGLNRVGPIRAPNFLRQSVRWDFAPDICKDYKETGFCTFGDSCKFMHDRTDYKHGWEIERDYAAGRMKEDDDDKYVIHSSDEEKEDLDLPFKCFICRESFKNPVVTKCKHYFCEQCALDHFKNTPKCYICDANTMGVFNVAKDLIEKLKEKGNEELEKKENLSDKDDGSLKGQ</sequence>
<evidence type="ECO:0000256" key="1">
    <source>
        <dbReference type="ARBA" id="ARBA00022723"/>
    </source>
</evidence>
<proteinExistence type="predicted"/>
<dbReference type="STRING" id="451379.A0A0N5AM64"/>
<feature type="region of interest" description="Disordered" evidence="5">
    <location>
        <begin position="1"/>
        <end position="83"/>
    </location>
</feature>
<dbReference type="SUPFAM" id="SSF57850">
    <property type="entry name" value="RING/U-box"/>
    <property type="match status" value="1"/>
</dbReference>
<keyword evidence="3 4" id="KW-0862">Zinc</keyword>
<dbReference type="Pfam" id="PF00642">
    <property type="entry name" value="zf-CCCH"/>
    <property type="match status" value="1"/>
</dbReference>
<dbReference type="InterPro" id="IPR001841">
    <property type="entry name" value="Znf_RING"/>
</dbReference>
<feature type="zinc finger region" description="C3H1-type" evidence="4">
    <location>
        <begin position="184"/>
        <end position="212"/>
    </location>
</feature>
<dbReference type="SMART" id="SM00356">
    <property type="entry name" value="ZnF_C3H1"/>
    <property type="match status" value="1"/>
</dbReference>
<evidence type="ECO:0000313" key="9">
    <source>
        <dbReference type="WBParaSite" id="SMUV_0000566501-mRNA-1"/>
    </source>
</evidence>
<evidence type="ECO:0000256" key="5">
    <source>
        <dbReference type="SAM" id="MobiDB-lite"/>
    </source>
</evidence>
<dbReference type="PROSITE" id="PS00518">
    <property type="entry name" value="ZF_RING_1"/>
    <property type="match status" value="1"/>
</dbReference>
<dbReference type="SUPFAM" id="SSF90229">
    <property type="entry name" value="CCCH zinc finger"/>
    <property type="match status" value="1"/>
</dbReference>
<name>A0A0N5AM64_9BILA</name>
<dbReference type="Proteomes" id="UP000046393">
    <property type="component" value="Unplaced"/>
</dbReference>
<feature type="compositionally biased region" description="Polar residues" evidence="5">
    <location>
        <begin position="1"/>
        <end position="10"/>
    </location>
</feature>
<dbReference type="Gene3D" id="3.30.40.10">
    <property type="entry name" value="Zinc/RING finger domain, C3HC4 (zinc finger)"/>
    <property type="match status" value="1"/>
</dbReference>
<feature type="compositionally biased region" description="Basic residues" evidence="5">
    <location>
        <begin position="14"/>
        <end position="26"/>
    </location>
</feature>
<dbReference type="InterPro" id="IPR036855">
    <property type="entry name" value="Znf_CCCH_sf"/>
</dbReference>
<dbReference type="SMART" id="SM00184">
    <property type="entry name" value="RING"/>
    <property type="match status" value="1"/>
</dbReference>
<dbReference type="Pfam" id="PF13920">
    <property type="entry name" value="zf-C3HC4_3"/>
    <property type="match status" value="1"/>
</dbReference>
<dbReference type="InterPro" id="IPR000571">
    <property type="entry name" value="Znf_CCCH"/>
</dbReference>
<dbReference type="GO" id="GO:0008270">
    <property type="term" value="F:zinc ion binding"/>
    <property type="evidence" value="ECO:0007669"/>
    <property type="project" value="UniProtKB-KW"/>
</dbReference>
<reference evidence="9" key="1">
    <citation type="submission" date="2017-02" db="UniProtKB">
        <authorList>
            <consortium name="WormBaseParasite"/>
        </authorList>
    </citation>
    <scope>IDENTIFICATION</scope>
</reference>
<protein>
    <submittedName>
        <fullName evidence="9">RING finger protein 113A</fullName>
    </submittedName>
</protein>
<dbReference type="WBParaSite" id="SMUV_0000566501-mRNA-1">
    <property type="protein sequence ID" value="SMUV_0000566501-mRNA-1"/>
    <property type="gene ID" value="SMUV_0000566501"/>
</dbReference>
<keyword evidence="1 4" id="KW-0479">Metal-binding</keyword>
<keyword evidence="2 4" id="KW-0863">Zinc-finger</keyword>
<evidence type="ECO:0000256" key="3">
    <source>
        <dbReference type="ARBA" id="ARBA00022833"/>
    </source>
</evidence>
<dbReference type="CDD" id="cd16539">
    <property type="entry name" value="RING-HC_RNF113A_B"/>
    <property type="match status" value="1"/>
</dbReference>
<dbReference type="PROSITE" id="PS50089">
    <property type="entry name" value="ZF_RING_2"/>
    <property type="match status" value="1"/>
</dbReference>
<dbReference type="GO" id="GO:0005684">
    <property type="term" value="C:U2-type spliceosomal complex"/>
    <property type="evidence" value="ECO:0007669"/>
    <property type="project" value="TreeGrafter"/>
</dbReference>
<dbReference type="AlphaFoldDB" id="A0A0N5AM64"/>
<evidence type="ECO:0000259" key="7">
    <source>
        <dbReference type="PROSITE" id="PS50103"/>
    </source>
</evidence>
<dbReference type="FunFam" id="3.30.40.10:FF:000045">
    <property type="entry name" value="RING finger protein 113A"/>
    <property type="match status" value="1"/>
</dbReference>
<evidence type="ECO:0000259" key="6">
    <source>
        <dbReference type="PROSITE" id="PS50089"/>
    </source>
</evidence>
<evidence type="ECO:0000313" key="8">
    <source>
        <dbReference type="Proteomes" id="UP000046393"/>
    </source>
</evidence>
<evidence type="ECO:0000256" key="4">
    <source>
        <dbReference type="PROSITE-ProRule" id="PRU00723"/>
    </source>
</evidence>
<dbReference type="InterPro" id="IPR013083">
    <property type="entry name" value="Znf_RING/FYVE/PHD"/>
</dbReference>
<organism evidence="8 9">
    <name type="scientific">Syphacia muris</name>
    <dbReference type="NCBI Taxonomy" id="451379"/>
    <lineage>
        <taxon>Eukaryota</taxon>
        <taxon>Metazoa</taxon>
        <taxon>Ecdysozoa</taxon>
        <taxon>Nematoda</taxon>
        <taxon>Chromadorea</taxon>
        <taxon>Rhabditida</taxon>
        <taxon>Spirurina</taxon>
        <taxon>Oxyuridomorpha</taxon>
        <taxon>Oxyuroidea</taxon>
        <taxon>Oxyuridae</taxon>
        <taxon>Syphacia</taxon>
    </lineage>
</organism>
<dbReference type="PANTHER" id="PTHR12930">
    <property type="entry name" value="ZINC FINGER PROTEIN 183"/>
    <property type="match status" value="1"/>
</dbReference>
<accession>A0A0N5AM64</accession>
<evidence type="ECO:0000256" key="2">
    <source>
        <dbReference type="ARBA" id="ARBA00022771"/>
    </source>
</evidence>
<dbReference type="InterPro" id="IPR017907">
    <property type="entry name" value="Znf_RING_CS"/>
</dbReference>
<dbReference type="PANTHER" id="PTHR12930:SF0">
    <property type="entry name" value="RING FINGER PROTEIN 113B"/>
    <property type="match status" value="1"/>
</dbReference>